<dbReference type="Proteomes" id="UP001609175">
    <property type="component" value="Unassembled WGS sequence"/>
</dbReference>
<keyword evidence="2" id="KW-1133">Transmembrane helix</keyword>
<dbReference type="EMBL" id="JBIMSP010000106">
    <property type="protein sequence ID" value="MFH5245883.1"/>
    <property type="molecule type" value="Genomic_DNA"/>
</dbReference>
<feature type="transmembrane region" description="Helical" evidence="2">
    <location>
        <begin position="21"/>
        <end position="42"/>
    </location>
</feature>
<dbReference type="Gene3D" id="1.20.1260.10">
    <property type="match status" value="1"/>
</dbReference>
<reference evidence="7 8" key="1">
    <citation type="submission" date="2024-10" db="EMBL/GenBank/DDBJ databases">
        <authorList>
            <person name="Riesco R."/>
        </authorList>
    </citation>
    <scope>NUCLEOTIDE SEQUENCE [LARGE SCALE GENOMIC DNA]</scope>
    <source>
        <strain evidence="6 8">NCIMB 15448</strain>
        <strain evidence="4 7">NCIMB 15449</strain>
        <strain evidence="5 9">NCIMB 15450</strain>
    </source>
</reference>
<evidence type="ECO:0000313" key="7">
    <source>
        <dbReference type="Proteomes" id="UP001609175"/>
    </source>
</evidence>
<feature type="domain" description="DUF305" evidence="3">
    <location>
        <begin position="60"/>
        <end position="246"/>
    </location>
</feature>
<sequence length="257" mass="27448">METGIEEDLANVEHRRIGSVTVAWLVAGLSFALFVGVAAGWWTTTRDSADTTLPASDSVDAGFAQDMSLHHNQAVEMAGLALVQAADPAVRNLAYDILTTQQSQIGTMQGWLTLWNLPAQTSGPYMLWMGTAASEIGPSGTRQTTKSHQMPDGSPMPMPMPTGSNESGGGGLMPGMASNSELRALRRSTGADFDVKFLQLVLRHHEGGMGMARYASENSDVGAVRSLAERIVATQSAEVQTMRAMLADRDAQPLPMR</sequence>
<evidence type="ECO:0000256" key="2">
    <source>
        <dbReference type="SAM" id="Phobius"/>
    </source>
</evidence>
<keyword evidence="2" id="KW-0472">Membrane</keyword>
<dbReference type="Pfam" id="PF03713">
    <property type="entry name" value="DUF305"/>
    <property type="match status" value="1"/>
</dbReference>
<evidence type="ECO:0000313" key="4">
    <source>
        <dbReference type="EMBL" id="MFH5210135.1"/>
    </source>
</evidence>
<evidence type="ECO:0000256" key="1">
    <source>
        <dbReference type="SAM" id="MobiDB-lite"/>
    </source>
</evidence>
<accession>A0ABW7KTV1</accession>
<dbReference type="Proteomes" id="UP001609219">
    <property type="component" value="Unassembled WGS sequence"/>
</dbReference>
<organism evidence="6 8">
    <name type="scientific">Antrihabitans spumae</name>
    <dbReference type="NCBI Taxonomy" id="3373370"/>
    <lineage>
        <taxon>Bacteria</taxon>
        <taxon>Bacillati</taxon>
        <taxon>Actinomycetota</taxon>
        <taxon>Actinomycetes</taxon>
        <taxon>Mycobacteriales</taxon>
        <taxon>Nocardiaceae</taxon>
        <taxon>Antrihabitans</taxon>
    </lineage>
</organism>
<keyword evidence="9" id="KW-1185">Reference proteome</keyword>
<comment type="caution">
    <text evidence="6">The sequence shown here is derived from an EMBL/GenBank/DDBJ whole genome shotgun (WGS) entry which is preliminary data.</text>
</comment>
<dbReference type="PANTHER" id="PTHR36933">
    <property type="entry name" value="SLL0788 PROTEIN"/>
    <property type="match status" value="1"/>
</dbReference>
<dbReference type="Proteomes" id="UP001609176">
    <property type="component" value="Unassembled WGS sequence"/>
</dbReference>
<dbReference type="InterPro" id="IPR005183">
    <property type="entry name" value="DUF305_CopM-like"/>
</dbReference>
<evidence type="ECO:0000313" key="8">
    <source>
        <dbReference type="Proteomes" id="UP001609176"/>
    </source>
</evidence>
<evidence type="ECO:0000313" key="9">
    <source>
        <dbReference type="Proteomes" id="UP001609219"/>
    </source>
</evidence>
<gene>
    <name evidence="6" type="ORF">ACHIPV_29055</name>
    <name evidence="4" type="ORF">ACHIPZ_18295</name>
    <name evidence="5" type="ORF">ACHIRB_06340</name>
</gene>
<evidence type="ECO:0000313" key="5">
    <source>
        <dbReference type="EMBL" id="MFH5228197.1"/>
    </source>
</evidence>
<dbReference type="EMBL" id="JBIMSN010000025">
    <property type="protein sequence ID" value="MFH5228197.1"/>
    <property type="molecule type" value="Genomic_DNA"/>
</dbReference>
<keyword evidence="2" id="KW-0812">Transmembrane</keyword>
<evidence type="ECO:0000313" key="6">
    <source>
        <dbReference type="EMBL" id="MFH5245883.1"/>
    </source>
</evidence>
<dbReference type="EMBL" id="JBIMSO010000059">
    <property type="protein sequence ID" value="MFH5210135.1"/>
    <property type="molecule type" value="Genomic_DNA"/>
</dbReference>
<dbReference type="RefSeq" id="WP_395115806.1">
    <property type="nucleotide sequence ID" value="NZ_JBIMSN010000025.1"/>
</dbReference>
<name>A0ABW7KTV1_9NOCA</name>
<feature type="region of interest" description="Disordered" evidence="1">
    <location>
        <begin position="138"/>
        <end position="158"/>
    </location>
</feature>
<evidence type="ECO:0000259" key="3">
    <source>
        <dbReference type="Pfam" id="PF03713"/>
    </source>
</evidence>
<protein>
    <submittedName>
        <fullName evidence="6">DUF305 domain-containing protein</fullName>
    </submittedName>
</protein>
<dbReference type="PANTHER" id="PTHR36933:SF1">
    <property type="entry name" value="SLL0788 PROTEIN"/>
    <property type="match status" value="1"/>
</dbReference>
<dbReference type="InterPro" id="IPR012347">
    <property type="entry name" value="Ferritin-like"/>
</dbReference>
<proteinExistence type="predicted"/>